<dbReference type="InterPro" id="IPR011138">
    <property type="entry name" value="Cytochrome_b-558"/>
</dbReference>
<keyword evidence="3" id="KW-1185">Reference proteome</keyword>
<evidence type="ECO:0000313" key="3">
    <source>
        <dbReference type="Proteomes" id="UP000501058"/>
    </source>
</evidence>
<reference evidence="2 3" key="1">
    <citation type="submission" date="2020-03" db="EMBL/GenBank/DDBJ databases">
        <title>Propioniciclava sp. nov., isolated from Hydrophilus acuminatus.</title>
        <authorList>
            <person name="Hyun D.-W."/>
            <person name="Bae J.-W."/>
        </authorList>
    </citation>
    <scope>NUCLEOTIDE SEQUENCE [LARGE SCALE GENOMIC DNA]</scope>
    <source>
        <strain evidence="2 3">HDW11</strain>
    </source>
</reference>
<dbReference type="SUPFAM" id="SSF81343">
    <property type="entry name" value="Fumarate reductase respiratory complex transmembrane subunits"/>
    <property type="match status" value="1"/>
</dbReference>
<dbReference type="AlphaFoldDB" id="A0A6G7Y8C6"/>
<feature type="transmembrane region" description="Helical" evidence="1">
    <location>
        <begin position="189"/>
        <end position="214"/>
    </location>
</feature>
<feature type="transmembrane region" description="Helical" evidence="1">
    <location>
        <begin position="147"/>
        <end position="168"/>
    </location>
</feature>
<evidence type="ECO:0000256" key="1">
    <source>
        <dbReference type="SAM" id="Phobius"/>
    </source>
</evidence>
<organism evidence="2 3">
    <name type="scientific">Propioniciclava coleopterorum</name>
    <dbReference type="NCBI Taxonomy" id="2714937"/>
    <lineage>
        <taxon>Bacteria</taxon>
        <taxon>Bacillati</taxon>
        <taxon>Actinomycetota</taxon>
        <taxon>Actinomycetes</taxon>
        <taxon>Propionibacteriales</taxon>
        <taxon>Propionibacteriaceae</taxon>
        <taxon>Propioniciclava</taxon>
    </lineage>
</organism>
<dbReference type="NCBIfam" id="TIGR02046">
    <property type="entry name" value="sdhC_b558_fam"/>
    <property type="match status" value="1"/>
</dbReference>
<evidence type="ECO:0000313" key="2">
    <source>
        <dbReference type="EMBL" id="QIK73144.1"/>
    </source>
</evidence>
<proteinExistence type="predicted"/>
<feature type="transmembrane region" description="Helical" evidence="1">
    <location>
        <begin position="53"/>
        <end position="77"/>
    </location>
</feature>
<keyword evidence="1" id="KW-1133">Transmembrane helix</keyword>
<accession>A0A6G7Y8C6</accession>
<keyword evidence="1" id="KW-0812">Transmembrane</keyword>
<dbReference type="GO" id="GO:0016020">
    <property type="term" value="C:membrane"/>
    <property type="evidence" value="ECO:0007669"/>
    <property type="project" value="InterPro"/>
</dbReference>
<dbReference type="RefSeq" id="WP_166234215.1">
    <property type="nucleotide sequence ID" value="NZ_CP049865.1"/>
</dbReference>
<dbReference type="KEGG" id="prv:G7070_13855"/>
<gene>
    <name evidence="2" type="ORF">G7070_13855</name>
</gene>
<keyword evidence="1" id="KW-0472">Membrane</keyword>
<name>A0A6G7Y8C6_9ACTN</name>
<sequence>MKAVMALTGLVMIGFLLMHMYGNLKAFLGAEAFDHYAHWLKTDILYPLVPQGSFIWLFRAFLLLCIVAHMYAAAVLTGRAHAARSSKYVTTDRIQQTYSARTMRWGGVLIAGFLVFHLLQFTVQVVTPGFTPGISAYQMVVLSFQQWWLVLAYAIWIVAVCMHVRHGVWSALTTLGAHTSPGARRFLDGLAWVIAVLLFVGFMIMPVAVLLGWIS</sequence>
<protein>
    <submittedName>
        <fullName evidence="2">Succinate dehydrogenase cytochrome b subunit</fullName>
    </submittedName>
</protein>
<dbReference type="CDD" id="cd03498">
    <property type="entry name" value="SQR_TypeB_2_TM"/>
    <property type="match status" value="1"/>
</dbReference>
<dbReference type="Gene3D" id="1.20.1300.10">
    <property type="entry name" value="Fumarate reductase/succinate dehydrogenase, transmembrane subunit"/>
    <property type="match status" value="1"/>
</dbReference>
<dbReference type="Proteomes" id="UP000501058">
    <property type="component" value="Chromosome"/>
</dbReference>
<dbReference type="InterPro" id="IPR034804">
    <property type="entry name" value="SQR/QFR_C/D"/>
</dbReference>
<dbReference type="EMBL" id="CP049865">
    <property type="protein sequence ID" value="QIK73144.1"/>
    <property type="molecule type" value="Genomic_DNA"/>
</dbReference>
<feature type="transmembrane region" description="Helical" evidence="1">
    <location>
        <begin position="105"/>
        <end position="127"/>
    </location>
</feature>